<organism evidence="3 4">
    <name type="scientific">Iris pallida</name>
    <name type="common">Sweet iris</name>
    <dbReference type="NCBI Taxonomy" id="29817"/>
    <lineage>
        <taxon>Eukaryota</taxon>
        <taxon>Viridiplantae</taxon>
        <taxon>Streptophyta</taxon>
        <taxon>Embryophyta</taxon>
        <taxon>Tracheophyta</taxon>
        <taxon>Spermatophyta</taxon>
        <taxon>Magnoliopsida</taxon>
        <taxon>Liliopsida</taxon>
        <taxon>Asparagales</taxon>
        <taxon>Iridaceae</taxon>
        <taxon>Iridoideae</taxon>
        <taxon>Irideae</taxon>
        <taxon>Iris</taxon>
    </lineage>
</organism>
<evidence type="ECO:0000313" key="4">
    <source>
        <dbReference type="Proteomes" id="UP001140949"/>
    </source>
</evidence>
<feature type="compositionally biased region" description="Basic and acidic residues" evidence="1">
    <location>
        <begin position="19"/>
        <end position="30"/>
    </location>
</feature>
<dbReference type="AlphaFoldDB" id="A0AAX6G789"/>
<feature type="region of interest" description="Disordered" evidence="1">
    <location>
        <begin position="79"/>
        <end position="136"/>
    </location>
</feature>
<feature type="compositionally biased region" description="Polar residues" evidence="1">
    <location>
        <begin position="31"/>
        <end position="48"/>
    </location>
</feature>
<proteinExistence type="predicted"/>
<accession>A0AAX6G789</accession>
<keyword evidence="2" id="KW-0472">Membrane</keyword>
<sequence length="226" mass="24702">MPSCTEDEERMIMEAIIESLKDLETKHPQEDAQSNAGTAQDNSSSDGVQVSPAELPWPSSQTLASTLTAEQKRETIVLCTTAESSSNNKSNNSGNTTAEPSINNKSISSGNTTAEPSINNKWNSSGNTSEGSESAACGSISTKQSCNMADGTRATVVVQKNPSSMLLKDWHSTGVSTFSRTIYEIRWIGPLNWGSNTFWIMVWCILQQLVCFYIYNFLFDNVLSYI</sequence>
<dbReference type="EMBL" id="JANAVB010022397">
    <property type="protein sequence ID" value="KAJ6824218.1"/>
    <property type="molecule type" value="Genomic_DNA"/>
</dbReference>
<comment type="caution">
    <text evidence="3">The sequence shown here is derived from an EMBL/GenBank/DDBJ whole genome shotgun (WGS) entry which is preliminary data.</text>
</comment>
<keyword evidence="2" id="KW-1133">Transmembrane helix</keyword>
<feature type="compositionally biased region" description="Low complexity" evidence="1">
    <location>
        <begin position="84"/>
        <end position="95"/>
    </location>
</feature>
<feature type="compositionally biased region" description="Low complexity" evidence="1">
    <location>
        <begin position="123"/>
        <end position="136"/>
    </location>
</feature>
<evidence type="ECO:0000256" key="2">
    <source>
        <dbReference type="SAM" id="Phobius"/>
    </source>
</evidence>
<name>A0AAX6G789_IRIPA</name>
<dbReference type="Proteomes" id="UP001140949">
    <property type="component" value="Unassembled WGS sequence"/>
</dbReference>
<keyword evidence="4" id="KW-1185">Reference proteome</keyword>
<evidence type="ECO:0000256" key="1">
    <source>
        <dbReference type="SAM" id="MobiDB-lite"/>
    </source>
</evidence>
<reference evidence="3" key="2">
    <citation type="submission" date="2023-04" db="EMBL/GenBank/DDBJ databases">
        <authorList>
            <person name="Bruccoleri R.E."/>
            <person name="Oakeley E.J."/>
            <person name="Faust A.-M."/>
            <person name="Dessus-Babus S."/>
            <person name="Altorfer M."/>
            <person name="Burckhardt D."/>
            <person name="Oertli M."/>
            <person name="Naumann U."/>
            <person name="Petersen F."/>
            <person name="Wong J."/>
        </authorList>
    </citation>
    <scope>NUCLEOTIDE SEQUENCE</scope>
    <source>
        <strain evidence="3">GSM-AAB239-AS_SAM_17_03QT</strain>
        <tissue evidence="3">Leaf</tissue>
    </source>
</reference>
<reference evidence="3" key="1">
    <citation type="journal article" date="2023" name="GigaByte">
        <title>Genome assembly of the bearded iris, Iris pallida Lam.</title>
        <authorList>
            <person name="Bruccoleri R.E."/>
            <person name="Oakeley E.J."/>
            <person name="Faust A.M.E."/>
            <person name="Altorfer M."/>
            <person name="Dessus-Babus S."/>
            <person name="Burckhardt D."/>
            <person name="Oertli M."/>
            <person name="Naumann U."/>
            <person name="Petersen F."/>
            <person name="Wong J."/>
        </authorList>
    </citation>
    <scope>NUCLEOTIDE SEQUENCE</scope>
    <source>
        <strain evidence="3">GSM-AAB239-AS_SAM_17_03QT</strain>
    </source>
</reference>
<feature type="compositionally biased region" description="Polar residues" evidence="1">
    <location>
        <begin position="96"/>
        <end position="122"/>
    </location>
</feature>
<feature type="transmembrane region" description="Helical" evidence="2">
    <location>
        <begin position="198"/>
        <end position="218"/>
    </location>
</feature>
<keyword evidence="2" id="KW-0812">Transmembrane</keyword>
<protein>
    <submittedName>
        <fullName evidence="3">Uncharacterized protein</fullName>
    </submittedName>
</protein>
<feature type="region of interest" description="Disordered" evidence="1">
    <location>
        <begin position="17"/>
        <end position="65"/>
    </location>
</feature>
<gene>
    <name evidence="3" type="ORF">M6B38_102885</name>
</gene>
<evidence type="ECO:0000313" key="3">
    <source>
        <dbReference type="EMBL" id="KAJ6824218.1"/>
    </source>
</evidence>